<keyword evidence="3" id="KW-1185">Reference proteome</keyword>
<keyword evidence="1" id="KW-1133">Transmembrane helix</keyword>
<keyword evidence="1" id="KW-0472">Membrane</keyword>
<dbReference type="AlphaFoldDB" id="A0A370WVZ2"/>
<gene>
    <name evidence="2" type="ORF">DWU98_14855</name>
</gene>
<sequence length="170" mass="19251">MKAFLRYVALIALTVCLTGFLLYLMARFIDAAWTISDHDRYLPLLYFFTLLTSFELAALTVAGGRLYHGKRSIRPARSVVRYVLALNLNIITMLIVGRLLTGAMFLSLKNMERWQHAYSTFVMHLVALDPLNCNCEVAEDVFVGFTFALSCALALPFVAMITRRFRISAL</sequence>
<feature type="transmembrane region" description="Helical" evidence="1">
    <location>
        <begin position="141"/>
        <end position="161"/>
    </location>
</feature>
<dbReference type="EMBL" id="QRBE01000009">
    <property type="protein sequence ID" value="RDS80187.1"/>
    <property type="molecule type" value="Genomic_DNA"/>
</dbReference>
<organism evidence="2 3">
    <name type="scientific">Dyella monticola</name>
    <dbReference type="NCBI Taxonomy" id="1927958"/>
    <lineage>
        <taxon>Bacteria</taxon>
        <taxon>Pseudomonadati</taxon>
        <taxon>Pseudomonadota</taxon>
        <taxon>Gammaproteobacteria</taxon>
        <taxon>Lysobacterales</taxon>
        <taxon>Rhodanobacteraceae</taxon>
        <taxon>Dyella</taxon>
    </lineage>
</organism>
<dbReference type="Proteomes" id="UP000254258">
    <property type="component" value="Unassembled WGS sequence"/>
</dbReference>
<feature type="transmembrane region" description="Helical" evidence="1">
    <location>
        <begin position="46"/>
        <end position="67"/>
    </location>
</feature>
<reference evidence="2 3" key="1">
    <citation type="submission" date="2018-07" db="EMBL/GenBank/DDBJ databases">
        <title>Dyella monticola sp. nov. and Dyella psychrodurans sp. nov. isolated from monsoon evergreen broad-leaved forest soil of Dinghu Mountain, China.</title>
        <authorList>
            <person name="Gao Z."/>
            <person name="Qiu L."/>
        </authorList>
    </citation>
    <scope>NUCLEOTIDE SEQUENCE [LARGE SCALE GENOMIC DNA]</scope>
    <source>
        <strain evidence="2 3">4G-K06</strain>
    </source>
</reference>
<evidence type="ECO:0000313" key="2">
    <source>
        <dbReference type="EMBL" id="RDS80187.1"/>
    </source>
</evidence>
<feature type="transmembrane region" description="Helical" evidence="1">
    <location>
        <begin position="7"/>
        <end position="26"/>
    </location>
</feature>
<feature type="transmembrane region" description="Helical" evidence="1">
    <location>
        <begin position="79"/>
        <end position="100"/>
    </location>
</feature>
<evidence type="ECO:0000313" key="3">
    <source>
        <dbReference type="Proteomes" id="UP000254258"/>
    </source>
</evidence>
<proteinExistence type="predicted"/>
<accession>A0A370WVZ2</accession>
<keyword evidence="1" id="KW-0812">Transmembrane</keyword>
<comment type="caution">
    <text evidence="2">The sequence shown here is derived from an EMBL/GenBank/DDBJ whole genome shotgun (WGS) entry which is preliminary data.</text>
</comment>
<evidence type="ECO:0000256" key="1">
    <source>
        <dbReference type="SAM" id="Phobius"/>
    </source>
</evidence>
<protein>
    <submittedName>
        <fullName evidence="2">Uncharacterized protein</fullName>
    </submittedName>
</protein>
<name>A0A370WVZ2_9GAMM</name>
<dbReference type="RefSeq" id="WP_115496355.1">
    <property type="nucleotide sequence ID" value="NZ_QRBE01000009.1"/>
</dbReference>